<dbReference type="InterPro" id="IPR003817">
    <property type="entry name" value="PS_Dcarbxylase"/>
</dbReference>
<name>A0ABU5C7E7_9BACI</name>
<dbReference type="PANTHER" id="PTHR10067">
    <property type="entry name" value="PHOSPHATIDYLSERINE DECARBOXYLASE"/>
    <property type="match status" value="1"/>
</dbReference>
<sequence>MMKSLLKYFVELTGNPVSSSILKFVAKSPISRPMIKPFAKIYRIDLEETEYPIRHYRSLNDFFTRRLNGDARPIPDTPPFPCIPCRWKTQRYG</sequence>
<proteinExistence type="predicted"/>
<keyword evidence="3" id="KW-0456">Lyase</keyword>
<evidence type="ECO:0000313" key="5">
    <source>
        <dbReference type="EMBL" id="MDY0395221.1"/>
    </source>
</evidence>
<comment type="caution">
    <text evidence="5">The sequence shown here is derived from an EMBL/GenBank/DDBJ whole genome shotgun (WGS) entry which is preliminary data.</text>
</comment>
<evidence type="ECO:0000256" key="4">
    <source>
        <dbReference type="ARBA" id="ARBA00023317"/>
    </source>
</evidence>
<evidence type="ECO:0000313" key="6">
    <source>
        <dbReference type="Proteomes" id="UP001281447"/>
    </source>
</evidence>
<evidence type="ECO:0000256" key="3">
    <source>
        <dbReference type="ARBA" id="ARBA00023239"/>
    </source>
</evidence>
<evidence type="ECO:0000256" key="2">
    <source>
        <dbReference type="ARBA" id="ARBA00023145"/>
    </source>
</evidence>
<keyword evidence="2" id="KW-0865">Zymogen</keyword>
<organism evidence="5 6">
    <name type="scientific">Tigheibacillus halophilus</name>
    <dbReference type="NCBI Taxonomy" id="361280"/>
    <lineage>
        <taxon>Bacteria</taxon>
        <taxon>Bacillati</taxon>
        <taxon>Bacillota</taxon>
        <taxon>Bacilli</taxon>
        <taxon>Bacillales</taxon>
        <taxon>Bacillaceae</taxon>
        <taxon>Tigheibacillus</taxon>
    </lineage>
</organism>
<dbReference type="Proteomes" id="UP001281447">
    <property type="component" value="Unassembled WGS sequence"/>
</dbReference>
<protein>
    <submittedName>
        <fullName evidence="5">Uncharacterized protein</fullName>
    </submittedName>
</protein>
<gene>
    <name evidence="5" type="ORF">RWE15_13330</name>
</gene>
<keyword evidence="6" id="KW-1185">Reference proteome</keyword>
<dbReference type="EMBL" id="JAWDIP010000003">
    <property type="protein sequence ID" value="MDY0395221.1"/>
    <property type="molecule type" value="Genomic_DNA"/>
</dbReference>
<accession>A0ABU5C7E7</accession>
<dbReference type="PANTHER" id="PTHR10067:SF6">
    <property type="entry name" value="PHOSPHATIDYLSERINE DECARBOXYLASE PROENZYME, MITOCHONDRIAL"/>
    <property type="match status" value="1"/>
</dbReference>
<keyword evidence="4" id="KW-0670">Pyruvate</keyword>
<evidence type="ECO:0000256" key="1">
    <source>
        <dbReference type="ARBA" id="ARBA00022793"/>
    </source>
</evidence>
<keyword evidence="1" id="KW-0210">Decarboxylase</keyword>
<reference evidence="5 6" key="1">
    <citation type="submission" date="2023-10" db="EMBL/GenBank/DDBJ databases">
        <title>Virgibacillus halophilus 5B73C genome.</title>
        <authorList>
            <person name="Miliotis G."/>
            <person name="Sengupta P."/>
            <person name="Hameed A."/>
            <person name="Chuvochina M."/>
            <person name="Mcdonagh F."/>
            <person name="Simpson A.C."/>
            <person name="Singh N.K."/>
            <person name="Rekha P.D."/>
            <person name="Raman K."/>
            <person name="Hugenholtz P."/>
            <person name="Venkateswaran K."/>
        </authorList>
    </citation>
    <scope>NUCLEOTIDE SEQUENCE [LARGE SCALE GENOMIC DNA]</scope>
    <source>
        <strain evidence="5 6">5B73C</strain>
    </source>
</reference>